<evidence type="ECO:0000313" key="5">
    <source>
        <dbReference type="EMBL" id="MBB6514166.1"/>
    </source>
</evidence>
<sequence length="148" mass="17297">MYFVDQQEINKTIDFFDELVDLYKSNSLQTEIEKIAMERLIHLMIETILDTGNMLIDGFIMRDPGSYVDIIHILVDEQVIPESDTKAYEELIALRRMVVVDYKTIDHAHLIEVMNNHLDVYATFSQRVRDFLPQETIVANTFINPKDS</sequence>
<dbReference type="GO" id="GO:0110001">
    <property type="term" value="C:toxin-antitoxin complex"/>
    <property type="evidence" value="ECO:0007669"/>
    <property type="project" value="InterPro"/>
</dbReference>
<dbReference type="GO" id="GO:0004540">
    <property type="term" value="F:RNA nuclease activity"/>
    <property type="evidence" value="ECO:0007669"/>
    <property type="project" value="InterPro"/>
</dbReference>
<evidence type="ECO:0000313" key="6">
    <source>
        <dbReference type="Proteomes" id="UP000572212"/>
    </source>
</evidence>
<dbReference type="AlphaFoldDB" id="A0A841RS62"/>
<dbReference type="EMBL" id="JACHON010000024">
    <property type="protein sequence ID" value="MBB6514166.1"/>
    <property type="molecule type" value="Genomic_DNA"/>
</dbReference>
<reference evidence="5 6" key="1">
    <citation type="submission" date="2020-08" db="EMBL/GenBank/DDBJ databases">
        <title>Genomic Encyclopedia of Type Strains, Phase IV (KMG-IV): sequencing the most valuable type-strain genomes for metagenomic binning, comparative biology and taxonomic classification.</title>
        <authorList>
            <person name="Goeker M."/>
        </authorList>
    </citation>
    <scope>NUCLEOTIDE SEQUENCE [LARGE SCALE GENOMIC DNA]</scope>
    <source>
        <strain evidence="5 6">DSM 11805</strain>
    </source>
</reference>
<organism evidence="5 6">
    <name type="scientific">Gracilibacillus halotolerans</name>
    <dbReference type="NCBI Taxonomy" id="74386"/>
    <lineage>
        <taxon>Bacteria</taxon>
        <taxon>Bacillati</taxon>
        <taxon>Bacillota</taxon>
        <taxon>Bacilli</taxon>
        <taxon>Bacillales</taxon>
        <taxon>Bacillaceae</taxon>
        <taxon>Gracilibacillus</taxon>
    </lineage>
</organism>
<dbReference type="RefSeq" id="WP_184250693.1">
    <property type="nucleotide sequence ID" value="NZ_BAAACU010000035.1"/>
</dbReference>
<dbReference type="Pfam" id="PF01934">
    <property type="entry name" value="HepT-like"/>
    <property type="match status" value="1"/>
</dbReference>
<keyword evidence="2" id="KW-0540">Nuclease</keyword>
<evidence type="ECO:0000256" key="2">
    <source>
        <dbReference type="ARBA" id="ARBA00022722"/>
    </source>
</evidence>
<protein>
    <submittedName>
        <fullName evidence="5">Uncharacterized protein YutE (UPF0331/DUF86 family)</fullName>
    </submittedName>
</protein>
<dbReference type="PANTHER" id="PTHR33397">
    <property type="entry name" value="UPF0331 PROTEIN YUTE"/>
    <property type="match status" value="1"/>
</dbReference>
<accession>A0A841RS62</accession>
<dbReference type="Gene3D" id="1.20.120.580">
    <property type="entry name" value="bsu32300-like"/>
    <property type="match status" value="1"/>
</dbReference>
<gene>
    <name evidence="5" type="ORF">GGQ92_002987</name>
</gene>
<dbReference type="InterPro" id="IPR008201">
    <property type="entry name" value="HepT-like"/>
</dbReference>
<proteinExistence type="inferred from homology"/>
<comment type="similarity">
    <text evidence="4">Belongs to the HepT RNase toxin family.</text>
</comment>
<dbReference type="GO" id="GO:0016787">
    <property type="term" value="F:hydrolase activity"/>
    <property type="evidence" value="ECO:0007669"/>
    <property type="project" value="UniProtKB-KW"/>
</dbReference>
<evidence type="ECO:0000256" key="4">
    <source>
        <dbReference type="ARBA" id="ARBA00024207"/>
    </source>
</evidence>
<keyword evidence="1" id="KW-1277">Toxin-antitoxin system</keyword>
<keyword evidence="3" id="KW-0378">Hydrolase</keyword>
<name>A0A841RS62_9BACI</name>
<dbReference type="PANTHER" id="PTHR33397:SF5">
    <property type="entry name" value="RNASE YUTE-RELATED"/>
    <property type="match status" value="1"/>
</dbReference>
<keyword evidence="6" id="KW-1185">Reference proteome</keyword>
<dbReference type="InterPro" id="IPR052379">
    <property type="entry name" value="Type_VII_TA_RNase"/>
</dbReference>
<dbReference type="Proteomes" id="UP000572212">
    <property type="component" value="Unassembled WGS sequence"/>
</dbReference>
<comment type="caution">
    <text evidence="5">The sequence shown here is derived from an EMBL/GenBank/DDBJ whole genome shotgun (WGS) entry which is preliminary data.</text>
</comment>
<dbReference type="InterPro" id="IPR037038">
    <property type="entry name" value="HepT-like_sf"/>
</dbReference>
<evidence type="ECO:0000256" key="1">
    <source>
        <dbReference type="ARBA" id="ARBA00022649"/>
    </source>
</evidence>
<evidence type="ECO:0000256" key="3">
    <source>
        <dbReference type="ARBA" id="ARBA00022801"/>
    </source>
</evidence>